<dbReference type="Proteomes" id="UP001166674">
    <property type="component" value="Unassembled WGS sequence"/>
</dbReference>
<dbReference type="InterPro" id="IPR036258">
    <property type="entry name" value="Apyrase_sf"/>
</dbReference>
<evidence type="ECO:0000313" key="8">
    <source>
        <dbReference type="Proteomes" id="UP001166674"/>
    </source>
</evidence>
<feature type="binding site" evidence="6">
    <location>
        <position position="60"/>
    </location>
    <ligand>
        <name>Ca(2+)</name>
        <dbReference type="ChEBI" id="CHEBI:29108"/>
    </ligand>
</feature>
<evidence type="ECO:0000256" key="2">
    <source>
        <dbReference type="ARBA" id="ARBA00022723"/>
    </source>
</evidence>
<organism evidence="7 8">
    <name type="scientific">Sciurus carolinensis</name>
    <name type="common">Eastern gray squirrel</name>
    <dbReference type="NCBI Taxonomy" id="30640"/>
    <lineage>
        <taxon>Eukaryota</taxon>
        <taxon>Metazoa</taxon>
        <taxon>Chordata</taxon>
        <taxon>Craniata</taxon>
        <taxon>Vertebrata</taxon>
        <taxon>Euteleostomi</taxon>
        <taxon>Mammalia</taxon>
        <taxon>Eutheria</taxon>
        <taxon>Euarchontoglires</taxon>
        <taxon>Glires</taxon>
        <taxon>Rodentia</taxon>
        <taxon>Sciuromorpha</taxon>
        <taxon>Sciuridae</taxon>
        <taxon>Sciurinae</taxon>
        <taxon>Sciurini</taxon>
        <taxon>Sciurus</taxon>
    </lineage>
</organism>
<keyword evidence="2 6" id="KW-0479">Metal-binding</keyword>
<reference evidence="7" key="1">
    <citation type="submission" date="2020-03" db="EMBL/GenBank/DDBJ databases">
        <title>Studies in the Genomics of Life Span.</title>
        <authorList>
            <person name="Glass D."/>
        </authorList>
    </citation>
    <scope>NUCLEOTIDE SEQUENCE</scope>
    <source>
        <strain evidence="7">SUZIE</strain>
        <tissue evidence="7">Muscle</tissue>
    </source>
</reference>
<dbReference type="PANTHER" id="PTHR13023">
    <property type="entry name" value="APYRASE"/>
    <property type="match status" value="1"/>
</dbReference>
<dbReference type="InterPro" id="IPR009283">
    <property type="entry name" value="Apyrase"/>
</dbReference>
<sequence>MGSWSPTWHTSYGAWSSPTCSSLMGIYSVDDRTEIEGTEAVPSVILSDGGGTVEKGFKAERLAVKAEHIYVGGLGKEWTTTNREVMHENPEWVKVVDHRDSADHENWVSTYNVLRAAAGIRPPSYLIHESAYWGDALERWFFLLRRASHGLQREGGRGQGTNLLLSAAQDFRDISVSRRGGGSHT</sequence>
<evidence type="ECO:0000256" key="1">
    <source>
        <dbReference type="ARBA" id="ARBA00001913"/>
    </source>
</evidence>
<comment type="cofactor">
    <cofactor evidence="1 6">
        <name>Ca(2+)</name>
        <dbReference type="ChEBI" id="CHEBI:29108"/>
    </cofactor>
</comment>
<keyword evidence="4 6" id="KW-0106">Calcium</keyword>
<dbReference type="GO" id="GO:0030166">
    <property type="term" value="P:proteoglycan biosynthetic process"/>
    <property type="evidence" value="ECO:0007669"/>
    <property type="project" value="TreeGrafter"/>
</dbReference>
<evidence type="ECO:0000256" key="6">
    <source>
        <dbReference type="PIRSR" id="PIRSR609283-1"/>
    </source>
</evidence>
<feature type="binding site" evidence="6">
    <location>
        <position position="129"/>
    </location>
    <ligand>
        <name>Ca(2+)</name>
        <dbReference type="ChEBI" id="CHEBI:29108"/>
    </ligand>
</feature>
<comment type="similarity">
    <text evidence="5">Belongs to the apyrase family.</text>
</comment>
<dbReference type="GO" id="GO:0005509">
    <property type="term" value="F:calcium ion binding"/>
    <property type="evidence" value="ECO:0007669"/>
    <property type="project" value="InterPro"/>
</dbReference>
<keyword evidence="3" id="KW-0378">Hydrolase</keyword>
<keyword evidence="8" id="KW-1185">Reference proteome</keyword>
<evidence type="ECO:0000256" key="5">
    <source>
        <dbReference type="ARBA" id="ARBA00025738"/>
    </source>
</evidence>
<gene>
    <name evidence="7" type="ORF">SUZIE_179960</name>
</gene>
<dbReference type="GO" id="GO:0045134">
    <property type="term" value="F:UDP phosphatase activity"/>
    <property type="evidence" value="ECO:0007669"/>
    <property type="project" value="TreeGrafter"/>
</dbReference>
<evidence type="ECO:0000313" key="7">
    <source>
        <dbReference type="EMBL" id="MBZ3884842.1"/>
    </source>
</evidence>
<dbReference type="Gene3D" id="2.120.10.100">
    <property type="entry name" value="Apyrase"/>
    <property type="match status" value="1"/>
</dbReference>
<name>A0AA41N6S2_SCICA</name>
<protein>
    <submittedName>
        <fullName evidence="7">Soluble calcium-activated nucleotidase 1</fullName>
    </submittedName>
</protein>
<dbReference type="Pfam" id="PF06079">
    <property type="entry name" value="Apyrase"/>
    <property type="match status" value="1"/>
</dbReference>
<evidence type="ECO:0000256" key="3">
    <source>
        <dbReference type="ARBA" id="ARBA00022801"/>
    </source>
</evidence>
<evidence type="ECO:0000256" key="4">
    <source>
        <dbReference type="ARBA" id="ARBA00022837"/>
    </source>
</evidence>
<proteinExistence type="inferred from homology"/>
<dbReference type="GO" id="GO:0004382">
    <property type="term" value="F:GDP phosphatase activity"/>
    <property type="evidence" value="ECO:0007669"/>
    <property type="project" value="TreeGrafter"/>
</dbReference>
<dbReference type="PANTHER" id="PTHR13023:SF3">
    <property type="entry name" value="SOLUBLE CALCIUM-ACTIVATED NUCLEOTIDASE 1"/>
    <property type="match status" value="1"/>
</dbReference>
<dbReference type="EMBL" id="JAATJV010395825">
    <property type="protein sequence ID" value="MBZ3884842.1"/>
    <property type="molecule type" value="Genomic_DNA"/>
</dbReference>
<accession>A0AA41N6S2</accession>
<dbReference type="AlphaFoldDB" id="A0AA41N6S2"/>
<dbReference type="SUPFAM" id="SSF101887">
    <property type="entry name" value="Apyrase"/>
    <property type="match status" value="1"/>
</dbReference>
<comment type="caution">
    <text evidence="7">The sequence shown here is derived from an EMBL/GenBank/DDBJ whole genome shotgun (WGS) entry which is preliminary data.</text>
</comment>